<dbReference type="GO" id="GO:0015031">
    <property type="term" value="P:protein transport"/>
    <property type="evidence" value="ECO:0007669"/>
    <property type="project" value="UniProtKB-KW"/>
</dbReference>
<dbReference type="GO" id="GO:0016020">
    <property type="term" value="C:membrane"/>
    <property type="evidence" value="ECO:0007669"/>
    <property type="project" value="UniProtKB-SubCell"/>
</dbReference>
<evidence type="ECO:0000256" key="15">
    <source>
        <dbReference type="ARBA" id="ARBA00023134"/>
    </source>
</evidence>
<keyword evidence="7" id="KW-0812">Transmembrane</keyword>
<feature type="domain" description="AIG1-type G" evidence="19">
    <location>
        <begin position="92"/>
        <end position="231"/>
    </location>
</feature>
<dbReference type="GO" id="GO:0016787">
    <property type="term" value="F:hydrolase activity"/>
    <property type="evidence" value="ECO:0007669"/>
    <property type="project" value="UniProtKB-KW"/>
</dbReference>
<comment type="cofactor">
    <cofactor evidence="1">
        <name>Mg(2+)</name>
        <dbReference type="ChEBI" id="CHEBI:18420"/>
    </cofactor>
</comment>
<comment type="similarity">
    <text evidence="3">Belongs to the TRAFAC class TrmE-Era-EngA-EngB-Septin-like GTPase superfamily. AIG1/Toc34/Toc159-like paraseptin GTPase family. IAN subfamily.</text>
</comment>
<evidence type="ECO:0000256" key="5">
    <source>
        <dbReference type="ARBA" id="ARBA00022528"/>
    </source>
</evidence>
<evidence type="ECO:0000256" key="17">
    <source>
        <dbReference type="ARBA" id="ARBA00024013"/>
    </source>
</evidence>
<evidence type="ECO:0000256" key="7">
    <source>
        <dbReference type="ARBA" id="ARBA00022692"/>
    </source>
</evidence>
<name>A0A7R9GBD0_9CRUS</name>
<accession>A0A7R9GBD0</accession>
<dbReference type="InterPro" id="IPR006703">
    <property type="entry name" value="G_AIG1"/>
</dbReference>
<dbReference type="GO" id="GO:0046872">
    <property type="term" value="F:metal ion binding"/>
    <property type="evidence" value="ECO:0007669"/>
    <property type="project" value="UniProtKB-KW"/>
</dbReference>
<evidence type="ECO:0000256" key="10">
    <source>
        <dbReference type="ARBA" id="ARBA00022801"/>
    </source>
</evidence>
<keyword evidence="4" id="KW-0813">Transport</keyword>
<keyword evidence="18" id="KW-0175">Coiled coil</keyword>
<keyword evidence="13" id="KW-0653">Protein transport</keyword>
<dbReference type="AlphaFoldDB" id="A0A7R9GBD0"/>
<evidence type="ECO:0000256" key="14">
    <source>
        <dbReference type="ARBA" id="ARBA00022989"/>
    </source>
</evidence>
<dbReference type="GO" id="GO:0005525">
    <property type="term" value="F:GTP binding"/>
    <property type="evidence" value="ECO:0007669"/>
    <property type="project" value="UniProtKB-KW"/>
</dbReference>
<evidence type="ECO:0000259" key="19">
    <source>
        <dbReference type="Pfam" id="PF04548"/>
    </source>
</evidence>
<evidence type="ECO:0000256" key="11">
    <source>
        <dbReference type="ARBA" id="ARBA00022805"/>
    </source>
</evidence>
<feature type="coiled-coil region" evidence="18">
    <location>
        <begin position="303"/>
        <end position="330"/>
    </location>
</feature>
<keyword evidence="14" id="KW-1133">Transmembrane helix</keyword>
<dbReference type="Proteomes" id="UP000678499">
    <property type="component" value="Unassembled WGS sequence"/>
</dbReference>
<evidence type="ECO:0000256" key="9">
    <source>
        <dbReference type="ARBA" id="ARBA00022741"/>
    </source>
</evidence>
<evidence type="ECO:0000256" key="3">
    <source>
        <dbReference type="ARBA" id="ARBA00008535"/>
    </source>
</evidence>
<evidence type="ECO:0000313" key="21">
    <source>
        <dbReference type="Proteomes" id="UP000678499"/>
    </source>
</evidence>
<keyword evidence="15" id="KW-0342">GTP-binding</keyword>
<evidence type="ECO:0000256" key="1">
    <source>
        <dbReference type="ARBA" id="ARBA00001946"/>
    </source>
</evidence>
<keyword evidence="11" id="KW-1002">Plastid outer membrane</keyword>
<evidence type="ECO:0000256" key="8">
    <source>
        <dbReference type="ARBA" id="ARBA00022723"/>
    </source>
</evidence>
<dbReference type="EMBL" id="CAJPEX010000267">
    <property type="protein sequence ID" value="CAG0914694.1"/>
    <property type="molecule type" value="Genomic_DNA"/>
</dbReference>
<evidence type="ECO:0000256" key="18">
    <source>
        <dbReference type="SAM" id="Coils"/>
    </source>
</evidence>
<gene>
    <name evidence="20" type="ORF">NMOB1V02_LOCUS2373</name>
</gene>
<dbReference type="SUPFAM" id="SSF52540">
    <property type="entry name" value="P-loop containing nucleoside triphosphate hydrolases"/>
    <property type="match status" value="1"/>
</dbReference>
<dbReference type="OrthoDB" id="2386367at2759"/>
<keyword evidence="5" id="KW-0150">Chloroplast</keyword>
<sequence>MCQVRYFKGYCFLQGAVRADDDCELAIRGMELVSSLLLEILNVTIGIVLDFTHFFVRLIQFSVGIVPERLVMAERNPEGTSSQRCASKTRKTVVLVGTTGVGKSSLGNVLLGLHPTKNPGSKGFVTSASTKSCTDAAECRDGFWSGNTSKPVRIFDTPGHGDADGRDCSFRESIAESMRKERYVDAFVWVKNFEEPRFDHQDASFFNVFSEMFGPCFMQNVVVILARYNYSADAERRRQRGGASLEATMEGIRDQLQAENLPIFAVDALHDPEDAIQLDSFQNNSIALWEIIQQFSRQPVANVHAVKTELEELNQRYDELQASLAKKDEAHARELMQIRAKQQELIDAQAYEKSKWDAVMTSIEAKNETFCAQMRQMTLDHGARMGRLEEENEKLRKKYERQKDKVEKLEAKKEKPWWWLDL</sequence>
<dbReference type="PANTHER" id="PTHR10903:SF135">
    <property type="entry name" value="TRANSLOCASE OF CHLOROPLAST 120, CHLOROPLASTIC-RELATED"/>
    <property type="match status" value="1"/>
</dbReference>
<keyword evidence="16" id="KW-0472">Membrane</keyword>
<dbReference type="Pfam" id="PF04548">
    <property type="entry name" value="AIG1"/>
    <property type="match status" value="1"/>
</dbReference>
<evidence type="ECO:0000256" key="13">
    <source>
        <dbReference type="ARBA" id="ARBA00022927"/>
    </source>
</evidence>
<dbReference type="PANTHER" id="PTHR10903">
    <property type="entry name" value="GTPASE, IMAP FAMILY MEMBER-RELATED"/>
    <property type="match status" value="1"/>
</dbReference>
<dbReference type="InterPro" id="IPR027417">
    <property type="entry name" value="P-loop_NTPase"/>
</dbReference>
<organism evidence="20">
    <name type="scientific">Notodromas monacha</name>
    <dbReference type="NCBI Taxonomy" id="399045"/>
    <lineage>
        <taxon>Eukaryota</taxon>
        <taxon>Metazoa</taxon>
        <taxon>Ecdysozoa</taxon>
        <taxon>Arthropoda</taxon>
        <taxon>Crustacea</taxon>
        <taxon>Oligostraca</taxon>
        <taxon>Ostracoda</taxon>
        <taxon>Podocopa</taxon>
        <taxon>Podocopida</taxon>
        <taxon>Cypridocopina</taxon>
        <taxon>Cypridoidea</taxon>
        <taxon>Cyprididae</taxon>
        <taxon>Notodromas</taxon>
    </lineage>
</organism>
<keyword evidence="12" id="KW-0460">Magnesium</keyword>
<evidence type="ECO:0000256" key="4">
    <source>
        <dbReference type="ARBA" id="ARBA00022448"/>
    </source>
</evidence>
<keyword evidence="8" id="KW-0479">Metal-binding</keyword>
<evidence type="ECO:0000256" key="16">
    <source>
        <dbReference type="ARBA" id="ARBA00023136"/>
    </source>
</evidence>
<evidence type="ECO:0000256" key="2">
    <source>
        <dbReference type="ARBA" id="ARBA00004167"/>
    </source>
</evidence>
<proteinExistence type="inferred from homology"/>
<dbReference type="Gene3D" id="3.40.50.300">
    <property type="entry name" value="P-loop containing nucleotide triphosphate hydrolases"/>
    <property type="match status" value="1"/>
</dbReference>
<keyword evidence="9" id="KW-0547">Nucleotide-binding</keyword>
<evidence type="ECO:0000313" key="20">
    <source>
        <dbReference type="EMBL" id="CAD7274542.1"/>
    </source>
</evidence>
<keyword evidence="21" id="KW-1185">Reference proteome</keyword>
<feature type="coiled-coil region" evidence="18">
    <location>
        <begin position="385"/>
        <end position="412"/>
    </location>
</feature>
<reference evidence="20" key="1">
    <citation type="submission" date="2020-11" db="EMBL/GenBank/DDBJ databases">
        <authorList>
            <person name="Tran Van P."/>
        </authorList>
    </citation>
    <scope>NUCLEOTIDE SEQUENCE</scope>
</reference>
<dbReference type="EMBL" id="OA882304">
    <property type="protein sequence ID" value="CAD7274542.1"/>
    <property type="molecule type" value="Genomic_DNA"/>
</dbReference>
<keyword evidence="6" id="KW-0934">Plastid</keyword>
<evidence type="ECO:0000256" key="6">
    <source>
        <dbReference type="ARBA" id="ARBA00022640"/>
    </source>
</evidence>
<comment type="subcellular location">
    <subcellularLocation>
        <location evidence="2">Membrane</location>
        <topology evidence="2">Single-pass membrane protein</topology>
    </subcellularLocation>
    <subcellularLocation>
        <location evidence="17">Plastid</location>
        <location evidence="17">Chloroplast outer membrane</location>
    </subcellularLocation>
</comment>
<keyword evidence="10" id="KW-0378">Hydrolase</keyword>
<dbReference type="InterPro" id="IPR045058">
    <property type="entry name" value="GIMA/IAN/Toc"/>
</dbReference>
<protein>
    <recommendedName>
        <fullName evidence="19">AIG1-type G domain-containing protein</fullName>
    </recommendedName>
</protein>
<evidence type="ECO:0000256" key="12">
    <source>
        <dbReference type="ARBA" id="ARBA00022842"/>
    </source>
</evidence>